<sequence>MSQIPRILQAFVWAVLHSQFSDSASLPPGSGTPARSYIHSQPSAPAATSTTSPTSSSSSSSSSSTNIELGAILGSVLGAFVFALCICSCCYFLRSSTKKKVEHDNSGNSSTTSASIASSDLSGLEGETHLRYMSESDVSYSFSGASSPEQQQNVRRSRPPATDDVPLRGQARTWAQTEAETRRQGL</sequence>
<keyword evidence="4" id="KW-1185">Reference proteome</keyword>
<gene>
    <name evidence="3" type="ORF">CFIMG_008632RA00001</name>
</gene>
<feature type="compositionally biased region" description="Low complexity" evidence="1">
    <location>
        <begin position="42"/>
        <end position="64"/>
    </location>
</feature>
<feature type="region of interest" description="Disordered" evidence="1">
    <location>
        <begin position="139"/>
        <end position="186"/>
    </location>
</feature>
<organism evidence="3 4">
    <name type="scientific">Ceratocystis fimbriata CBS 114723</name>
    <dbReference type="NCBI Taxonomy" id="1035309"/>
    <lineage>
        <taxon>Eukaryota</taxon>
        <taxon>Fungi</taxon>
        <taxon>Dikarya</taxon>
        <taxon>Ascomycota</taxon>
        <taxon>Pezizomycotina</taxon>
        <taxon>Sordariomycetes</taxon>
        <taxon>Hypocreomycetidae</taxon>
        <taxon>Microascales</taxon>
        <taxon>Ceratocystidaceae</taxon>
        <taxon>Ceratocystis</taxon>
    </lineage>
</organism>
<comment type="caution">
    <text evidence="3">The sequence shown here is derived from an EMBL/GenBank/DDBJ whole genome shotgun (WGS) entry which is preliminary data.</text>
</comment>
<feature type="compositionally biased region" description="Low complexity" evidence="1">
    <location>
        <begin position="106"/>
        <end position="120"/>
    </location>
</feature>
<evidence type="ECO:0000313" key="3">
    <source>
        <dbReference type="EMBL" id="PHH55615.1"/>
    </source>
</evidence>
<reference evidence="3 4" key="1">
    <citation type="journal article" date="2013" name="Fungal Biol.">
        <title>Analysis of microsatellite markers in the genome of the plant pathogen Ceratocystis fimbriata.</title>
        <authorList>
            <person name="Simpson M.C."/>
            <person name="Wilken P.M."/>
            <person name="Coetzee M.P."/>
            <person name="Wingfield M.J."/>
            <person name="Wingfield B.D."/>
        </authorList>
    </citation>
    <scope>NUCLEOTIDE SEQUENCE [LARGE SCALE GENOMIC DNA]</scope>
    <source>
        <strain evidence="3 4">CBS 114723</strain>
    </source>
</reference>
<feature type="transmembrane region" description="Helical" evidence="2">
    <location>
        <begin position="69"/>
        <end position="93"/>
    </location>
</feature>
<dbReference type="Proteomes" id="UP000222788">
    <property type="component" value="Unassembled WGS sequence"/>
</dbReference>
<evidence type="ECO:0000256" key="2">
    <source>
        <dbReference type="SAM" id="Phobius"/>
    </source>
</evidence>
<reference evidence="3 4" key="2">
    <citation type="journal article" date="2013" name="IMA Fungus">
        <title>IMA Genome-F 1: Ceratocystis fimbriata: Draft nuclear genome sequence for the plant pathogen, Ceratocystis fimbriata.</title>
        <authorList>
            <person name="Wilken P.M."/>
            <person name="Steenkamp E.T."/>
            <person name="Wingfield M.J."/>
            <person name="de Beer Z.W."/>
            <person name="Wingfield B.D."/>
        </authorList>
    </citation>
    <scope>NUCLEOTIDE SEQUENCE [LARGE SCALE GENOMIC DNA]</scope>
    <source>
        <strain evidence="3 4">CBS 114723</strain>
    </source>
</reference>
<evidence type="ECO:0000313" key="4">
    <source>
        <dbReference type="Proteomes" id="UP000222788"/>
    </source>
</evidence>
<feature type="compositionally biased region" description="Polar residues" evidence="1">
    <location>
        <begin position="139"/>
        <end position="154"/>
    </location>
</feature>
<dbReference type="AlphaFoldDB" id="A0A2C5XFR0"/>
<protein>
    <submittedName>
        <fullName evidence="3">Uncharacterized protein</fullName>
    </submittedName>
</protein>
<proteinExistence type="predicted"/>
<dbReference type="EMBL" id="APWK03000009">
    <property type="protein sequence ID" value="PHH55615.1"/>
    <property type="molecule type" value="Genomic_DNA"/>
</dbReference>
<keyword evidence="2" id="KW-1133">Transmembrane helix</keyword>
<keyword evidence="2" id="KW-0812">Transmembrane</keyword>
<name>A0A2C5XFR0_9PEZI</name>
<keyword evidence="2" id="KW-0472">Membrane</keyword>
<accession>A0A2C5XFR0</accession>
<feature type="region of interest" description="Disordered" evidence="1">
    <location>
        <begin position="24"/>
        <end position="64"/>
    </location>
</feature>
<feature type="region of interest" description="Disordered" evidence="1">
    <location>
        <begin position="101"/>
        <end position="120"/>
    </location>
</feature>
<evidence type="ECO:0000256" key="1">
    <source>
        <dbReference type="SAM" id="MobiDB-lite"/>
    </source>
</evidence>